<accession>A0A6A6UHL2</accession>
<proteinExistence type="predicted"/>
<evidence type="ECO:0000313" key="3">
    <source>
        <dbReference type="Proteomes" id="UP000799302"/>
    </source>
</evidence>
<reference evidence="2" key="1">
    <citation type="journal article" date="2020" name="Stud. Mycol.">
        <title>101 Dothideomycetes genomes: a test case for predicting lifestyles and emergence of pathogens.</title>
        <authorList>
            <person name="Haridas S."/>
            <person name="Albert R."/>
            <person name="Binder M."/>
            <person name="Bloem J."/>
            <person name="Labutti K."/>
            <person name="Salamov A."/>
            <person name="Andreopoulos B."/>
            <person name="Baker S."/>
            <person name="Barry K."/>
            <person name="Bills G."/>
            <person name="Bluhm B."/>
            <person name="Cannon C."/>
            <person name="Castanera R."/>
            <person name="Culley D."/>
            <person name="Daum C."/>
            <person name="Ezra D."/>
            <person name="Gonzalez J."/>
            <person name="Henrissat B."/>
            <person name="Kuo A."/>
            <person name="Liang C."/>
            <person name="Lipzen A."/>
            <person name="Lutzoni F."/>
            <person name="Magnuson J."/>
            <person name="Mondo S."/>
            <person name="Nolan M."/>
            <person name="Ohm R."/>
            <person name="Pangilinan J."/>
            <person name="Park H.-J."/>
            <person name="Ramirez L."/>
            <person name="Alfaro M."/>
            <person name="Sun H."/>
            <person name="Tritt A."/>
            <person name="Yoshinaga Y."/>
            <person name="Zwiers L.-H."/>
            <person name="Turgeon B."/>
            <person name="Goodwin S."/>
            <person name="Spatafora J."/>
            <person name="Crous P."/>
            <person name="Grigoriev I."/>
        </authorList>
    </citation>
    <scope>NUCLEOTIDE SEQUENCE</scope>
    <source>
        <strain evidence="2">CBS 115976</strain>
    </source>
</reference>
<evidence type="ECO:0000256" key="1">
    <source>
        <dbReference type="SAM" id="MobiDB-lite"/>
    </source>
</evidence>
<gene>
    <name evidence="2" type="ORF">BT63DRAFT_179414</name>
</gene>
<protein>
    <submittedName>
        <fullName evidence="2">Uncharacterized protein</fullName>
    </submittedName>
</protein>
<sequence length="266" mass="29497">MACRQTRKAERASAVATSKIHKRERRQDGGRVRKGARKATTSPSPDPTPEPYVVDSLFLSPEPSLKPSPEASPEPASADSSPEPTSSRPSSSRSSPSPPPIPDLRVILVSKPIEGQSSKTKAMYVFPSYTPSSHQLTLPSQTLTPFAAQEAAFRVRDRLAELYRLRTMRVRKYQRAQLLSQIKVPTVEEIQDTWSALFGIRMTISEAEAIQGNLPKASHLLLAAPASYMERVRYLQAEMPEAVRRAEEKFEADQKKLGEIGSEEEV</sequence>
<keyword evidence="3" id="KW-1185">Reference proteome</keyword>
<evidence type="ECO:0000313" key="2">
    <source>
        <dbReference type="EMBL" id="KAF2671765.1"/>
    </source>
</evidence>
<dbReference type="Proteomes" id="UP000799302">
    <property type="component" value="Unassembled WGS sequence"/>
</dbReference>
<feature type="compositionally biased region" description="Low complexity" evidence="1">
    <location>
        <begin position="73"/>
        <end position="95"/>
    </location>
</feature>
<organism evidence="2 3">
    <name type="scientific">Microthyrium microscopicum</name>
    <dbReference type="NCBI Taxonomy" id="703497"/>
    <lineage>
        <taxon>Eukaryota</taxon>
        <taxon>Fungi</taxon>
        <taxon>Dikarya</taxon>
        <taxon>Ascomycota</taxon>
        <taxon>Pezizomycotina</taxon>
        <taxon>Dothideomycetes</taxon>
        <taxon>Dothideomycetes incertae sedis</taxon>
        <taxon>Microthyriales</taxon>
        <taxon>Microthyriaceae</taxon>
        <taxon>Microthyrium</taxon>
    </lineage>
</organism>
<dbReference type="AlphaFoldDB" id="A0A6A6UHL2"/>
<feature type="region of interest" description="Disordered" evidence="1">
    <location>
        <begin position="1"/>
        <end position="104"/>
    </location>
</feature>
<dbReference type="EMBL" id="MU004232">
    <property type="protein sequence ID" value="KAF2671765.1"/>
    <property type="molecule type" value="Genomic_DNA"/>
</dbReference>
<name>A0A6A6UHL2_9PEZI</name>